<evidence type="ECO:0000256" key="4">
    <source>
        <dbReference type="ARBA" id="ARBA00022386"/>
    </source>
</evidence>
<dbReference type="SUPFAM" id="SSF47979">
    <property type="entry name" value="Iron-dependent repressor protein, dimerization domain"/>
    <property type="match status" value="1"/>
</dbReference>
<dbReference type="Proteomes" id="UP000252733">
    <property type="component" value="Unassembled WGS sequence"/>
</dbReference>
<evidence type="ECO:0000256" key="13">
    <source>
        <dbReference type="ARBA" id="ARBA00032593"/>
    </source>
</evidence>
<accession>A0A368UPZ2</accession>
<dbReference type="GO" id="GO:0003700">
    <property type="term" value="F:DNA-binding transcription factor activity"/>
    <property type="evidence" value="ECO:0007669"/>
    <property type="project" value="InterPro"/>
</dbReference>
<evidence type="ECO:0000256" key="7">
    <source>
        <dbReference type="ARBA" id="ARBA00023015"/>
    </source>
</evidence>
<evidence type="ECO:0000259" key="14">
    <source>
        <dbReference type="PROSITE" id="PS50944"/>
    </source>
</evidence>
<evidence type="ECO:0000256" key="3">
    <source>
        <dbReference type="ARBA" id="ARBA00011738"/>
    </source>
</evidence>
<keyword evidence="16" id="KW-1185">Reference proteome</keyword>
<evidence type="ECO:0000313" key="15">
    <source>
        <dbReference type="EMBL" id="RCW30866.1"/>
    </source>
</evidence>
<dbReference type="InterPro" id="IPR050536">
    <property type="entry name" value="DtxR_MntR_Metal-Reg"/>
</dbReference>
<dbReference type="RefSeq" id="WP_114437573.1">
    <property type="nucleotide sequence ID" value="NZ_QPIZ01000020.1"/>
</dbReference>
<keyword evidence="10" id="KW-0804">Transcription</keyword>
<dbReference type="GO" id="GO:0005737">
    <property type="term" value="C:cytoplasm"/>
    <property type="evidence" value="ECO:0007669"/>
    <property type="project" value="UniProtKB-SubCell"/>
</dbReference>
<comment type="subunit">
    <text evidence="3">Homodimer.</text>
</comment>
<keyword evidence="7" id="KW-0805">Transcription regulation</keyword>
<dbReference type="GO" id="GO:0046983">
    <property type="term" value="F:protein dimerization activity"/>
    <property type="evidence" value="ECO:0007669"/>
    <property type="project" value="InterPro"/>
</dbReference>
<dbReference type="InterPro" id="IPR036388">
    <property type="entry name" value="WH-like_DNA-bd_sf"/>
</dbReference>
<organism evidence="15 16">
    <name type="scientific">Marinilabilia salmonicolor</name>
    <dbReference type="NCBI Taxonomy" id="989"/>
    <lineage>
        <taxon>Bacteria</taxon>
        <taxon>Pseudomonadati</taxon>
        <taxon>Bacteroidota</taxon>
        <taxon>Bacteroidia</taxon>
        <taxon>Marinilabiliales</taxon>
        <taxon>Marinilabiliaceae</taxon>
        <taxon>Marinilabilia</taxon>
    </lineage>
</organism>
<comment type="subcellular location">
    <subcellularLocation>
        <location evidence="1">Cytoplasm</location>
    </subcellularLocation>
</comment>
<keyword evidence="6" id="KW-0678">Repressor</keyword>
<comment type="caution">
    <text evidence="15">The sequence shown here is derived from an EMBL/GenBank/DDBJ whole genome shotgun (WGS) entry which is preliminary data.</text>
</comment>
<dbReference type="InterPro" id="IPR001367">
    <property type="entry name" value="Fe_dep_repressor"/>
</dbReference>
<evidence type="ECO:0000256" key="1">
    <source>
        <dbReference type="ARBA" id="ARBA00004496"/>
    </source>
</evidence>
<dbReference type="SMART" id="SM00529">
    <property type="entry name" value="HTH_DTXR"/>
    <property type="match status" value="1"/>
</dbReference>
<evidence type="ECO:0000256" key="2">
    <source>
        <dbReference type="ARBA" id="ARBA00007871"/>
    </source>
</evidence>
<evidence type="ECO:0000256" key="11">
    <source>
        <dbReference type="ARBA" id="ARBA00023211"/>
    </source>
</evidence>
<dbReference type="InterPro" id="IPR022687">
    <property type="entry name" value="HTH_DTXR"/>
</dbReference>
<evidence type="ECO:0000256" key="9">
    <source>
        <dbReference type="ARBA" id="ARBA00023159"/>
    </source>
</evidence>
<comment type="function">
    <text evidence="12">In the presence of manganese, represses expression of mntH and mntS. Up-regulates expression of mntP.</text>
</comment>
<evidence type="ECO:0000313" key="16">
    <source>
        <dbReference type="Proteomes" id="UP000252733"/>
    </source>
</evidence>
<dbReference type="InterPro" id="IPR007167">
    <property type="entry name" value="Fe-transptr_FeoA-like"/>
</dbReference>
<dbReference type="GO" id="GO:0003677">
    <property type="term" value="F:DNA binding"/>
    <property type="evidence" value="ECO:0007669"/>
    <property type="project" value="UniProtKB-KW"/>
</dbReference>
<dbReference type="Gene3D" id="1.10.60.10">
    <property type="entry name" value="Iron dependent repressor, metal binding and dimerisation domain"/>
    <property type="match status" value="1"/>
</dbReference>
<dbReference type="InterPro" id="IPR036421">
    <property type="entry name" value="Fe_dep_repressor_sf"/>
</dbReference>
<evidence type="ECO:0000256" key="8">
    <source>
        <dbReference type="ARBA" id="ARBA00023125"/>
    </source>
</evidence>
<evidence type="ECO:0000256" key="10">
    <source>
        <dbReference type="ARBA" id="ARBA00023163"/>
    </source>
</evidence>
<name>A0A368UPZ2_9BACT</name>
<dbReference type="AlphaFoldDB" id="A0A368UPZ2"/>
<evidence type="ECO:0000256" key="12">
    <source>
        <dbReference type="ARBA" id="ARBA00025185"/>
    </source>
</evidence>
<keyword evidence="8" id="KW-0238">DNA-binding</keyword>
<dbReference type="SUPFAM" id="SSF46785">
    <property type="entry name" value="Winged helix' DNA-binding domain"/>
    <property type="match status" value="1"/>
</dbReference>
<dbReference type="Pfam" id="PF04023">
    <property type="entry name" value="FeoA"/>
    <property type="match status" value="1"/>
</dbReference>
<comment type="similarity">
    <text evidence="2">Belongs to the DtxR/MntR family.</text>
</comment>
<dbReference type="InterPro" id="IPR022689">
    <property type="entry name" value="Iron_dep_repressor"/>
</dbReference>
<keyword evidence="11" id="KW-0464">Manganese</keyword>
<protein>
    <recommendedName>
        <fullName evidence="4">Transcriptional regulator MntR</fullName>
    </recommendedName>
    <alternativeName>
        <fullName evidence="13">Manganese transport regulator</fullName>
    </alternativeName>
</protein>
<dbReference type="Gene3D" id="1.10.10.10">
    <property type="entry name" value="Winged helix-like DNA-binding domain superfamily/Winged helix DNA-binding domain"/>
    <property type="match status" value="1"/>
</dbReference>
<dbReference type="Pfam" id="PF02742">
    <property type="entry name" value="Fe_dep_repr_C"/>
    <property type="match status" value="1"/>
</dbReference>
<dbReference type="EMBL" id="QPIZ01000020">
    <property type="protein sequence ID" value="RCW30866.1"/>
    <property type="molecule type" value="Genomic_DNA"/>
</dbReference>
<evidence type="ECO:0000256" key="6">
    <source>
        <dbReference type="ARBA" id="ARBA00022491"/>
    </source>
</evidence>
<dbReference type="InterPro" id="IPR036390">
    <property type="entry name" value="WH_DNA-bd_sf"/>
</dbReference>
<evidence type="ECO:0000256" key="5">
    <source>
        <dbReference type="ARBA" id="ARBA00022490"/>
    </source>
</evidence>
<dbReference type="Pfam" id="PF01325">
    <property type="entry name" value="Fe_dep_repress"/>
    <property type="match status" value="1"/>
</dbReference>
<keyword evidence="5" id="KW-0963">Cytoplasm</keyword>
<gene>
    <name evidence="15" type="ORF">DFO77_12085</name>
</gene>
<reference evidence="15 16" key="1">
    <citation type="submission" date="2018-07" db="EMBL/GenBank/DDBJ databases">
        <title>Freshwater and sediment microbial communities from various areas in North America, analyzing microbe dynamics in response to fracking.</title>
        <authorList>
            <person name="Lamendella R."/>
        </authorList>
    </citation>
    <scope>NUCLEOTIDE SEQUENCE [LARGE SCALE GENOMIC DNA]</scope>
    <source>
        <strain evidence="15 16">160A</strain>
    </source>
</reference>
<dbReference type="PANTHER" id="PTHR33238:SF11">
    <property type="entry name" value="TRANSCRIPTIONAL REGULATOR MNTR"/>
    <property type="match status" value="1"/>
</dbReference>
<dbReference type="GO" id="GO:0046914">
    <property type="term" value="F:transition metal ion binding"/>
    <property type="evidence" value="ECO:0007669"/>
    <property type="project" value="InterPro"/>
</dbReference>
<dbReference type="PROSITE" id="PS50944">
    <property type="entry name" value="HTH_DTXR"/>
    <property type="match status" value="1"/>
</dbReference>
<proteinExistence type="inferred from homology"/>
<feature type="domain" description="HTH dtxR-type" evidence="14">
    <location>
        <begin position="1"/>
        <end position="63"/>
    </location>
</feature>
<dbReference type="PANTHER" id="PTHR33238">
    <property type="entry name" value="IRON (METAL) DEPENDENT REPRESSOR, DTXR FAMILY"/>
    <property type="match status" value="1"/>
</dbReference>
<keyword evidence="9" id="KW-0010">Activator</keyword>
<sequence>MSVSIDNFLKNIYLLNRETAGAVTSSNLAGRLEVSVAAVTDMARKLGEQGLVDYKPYKALNLTERGNELALKIIRKHRLWELFLHQVLGLDLLSVHQEAERLEHHTSDELMNHISRFLGHPDFDPHGDPIPGVGGDVPSEKGVIPLTEIIENQQCMVKKLRYRNSEISDMYDRYGLKTGLVLRVIRVFPFDGSIEVKYPDGSEVVLSGKLASNVFCVRE</sequence>